<gene>
    <name evidence="3" type="ORF">O3M35_002767</name>
</gene>
<accession>A0AAW1CT99</accession>
<evidence type="ECO:0000259" key="2">
    <source>
        <dbReference type="Pfam" id="PF08385"/>
    </source>
</evidence>
<comment type="similarity">
    <text evidence="1">Belongs to the dynein heavy chain family.</text>
</comment>
<dbReference type="EMBL" id="JAPXFL010000011">
    <property type="protein sequence ID" value="KAK9499797.1"/>
    <property type="molecule type" value="Genomic_DNA"/>
</dbReference>
<proteinExistence type="inferred from homology"/>
<dbReference type="Proteomes" id="UP001461498">
    <property type="component" value="Unassembled WGS sequence"/>
</dbReference>
<dbReference type="Pfam" id="PF08385">
    <property type="entry name" value="DHC_N1"/>
    <property type="match status" value="1"/>
</dbReference>
<name>A0AAW1CT99_9HEMI</name>
<dbReference type="PANTHER" id="PTHR46532">
    <property type="entry name" value="MALE FERTILITY FACTOR KL5"/>
    <property type="match status" value="1"/>
</dbReference>
<evidence type="ECO:0000256" key="1">
    <source>
        <dbReference type="ARBA" id="ARBA00008887"/>
    </source>
</evidence>
<reference evidence="3 4" key="1">
    <citation type="submission" date="2022-12" db="EMBL/GenBank/DDBJ databases">
        <title>Chromosome-level genome assembly of true bugs.</title>
        <authorList>
            <person name="Ma L."/>
            <person name="Li H."/>
        </authorList>
    </citation>
    <scope>NUCLEOTIDE SEQUENCE [LARGE SCALE GENOMIC DNA]</scope>
    <source>
        <strain evidence="3">Lab_2022b</strain>
    </source>
</reference>
<evidence type="ECO:0000313" key="4">
    <source>
        <dbReference type="Proteomes" id="UP001461498"/>
    </source>
</evidence>
<dbReference type="GO" id="GO:0051959">
    <property type="term" value="F:dynein light intermediate chain binding"/>
    <property type="evidence" value="ECO:0007669"/>
    <property type="project" value="InterPro"/>
</dbReference>
<protein>
    <recommendedName>
        <fullName evidence="2">Dynein heavy chain tail domain-containing protein</fullName>
    </recommendedName>
</protein>
<dbReference type="GO" id="GO:0045505">
    <property type="term" value="F:dynein intermediate chain binding"/>
    <property type="evidence" value="ECO:0007669"/>
    <property type="project" value="InterPro"/>
</dbReference>
<dbReference type="InterPro" id="IPR026983">
    <property type="entry name" value="DHC"/>
</dbReference>
<feature type="domain" description="Dynein heavy chain tail" evidence="2">
    <location>
        <begin position="206"/>
        <end position="745"/>
    </location>
</feature>
<dbReference type="InterPro" id="IPR013594">
    <property type="entry name" value="Dynein_heavy_tail"/>
</dbReference>
<comment type="caution">
    <text evidence="3">The sequence shown here is derived from an EMBL/GenBank/DDBJ whole genome shotgun (WGS) entry which is preliminary data.</text>
</comment>
<sequence length="795" mass="92765">MDPRLEFTFQLLIDATGLPRSDIMDNVFDGNMLDEINELFLPHMRNKLIWFFQDVEETPPPAPPETGKSAILRGLQVAKPTQATTVKRKLFLTNGWDIPLTGTCIYMFRLNTTKQLPEEGFQKDLYCGVINSLNVGLVTTVQRVMEHVFMRALAQPSLENEEEEVGASIVRDQLLPGLRSFCSALKVCEEVCKEKNLFNDEKILMDNVIMESEQLRKENDTSGPQDELEYWKKRDAQFSQIVTQLEANEVVMTIQCLTMVRSKLIKQWKEADMRITYCYNEARDNAKYVQAIEKSCHALYLYDPVRMKGSILRLLQTVRLIHSVSQYYNTSERTSSLMVKITNQMIRSCKDYITCHGKENIWSQDRNVIREKLVNCVRLNKAYHDSYLHVKEHNYIPDQPPLQFSENYVFGKFDTFCRRLGKIITMFDLMDDYNCLFECRMEGKFIIIKLEDVIKTFNEIKNCITSKSYDYLDQRNEEFDTDYEIFIQSTNTLKENIASTIEENYKGIWETLLGIKFLNRFEKISLKIPLTQMSEKYSRILKFCDKQLDKVMKIFKKQKHRPPIARNFPPLSGKICWSRSLKENLKELITAASEHPSLKSLPETTDLQKKFNYFTKIVNQYEEGIHKVWVAETCLKKKLLVLNERTGEIEINFDQRLRIMIREAECMAKMKLPVPSLTMGLFCKHDHFMEIQDSLRNLLNKFSTTVQTVKHEVRPLFLPQLVRLAAMLTPALTDLDWTDPGWKSFVTRELNRKSLMAEEAVEEILELVRKAADEFKSIQGNDDVEFMIEGGQFNA</sequence>
<evidence type="ECO:0000313" key="3">
    <source>
        <dbReference type="EMBL" id="KAK9499797.1"/>
    </source>
</evidence>
<dbReference type="AlphaFoldDB" id="A0AAW1CT99"/>
<dbReference type="PANTHER" id="PTHR46532:SF4">
    <property type="entry name" value="AAA+ ATPASE DOMAIN-CONTAINING PROTEIN"/>
    <property type="match status" value="1"/>
</dbReference>
<dbReference type="GO" id="GO:0005858">
    <property type="term" value="C:axonemal dynein complex"/>
    <property type="evidence" value="ECO:0007669"/>
    <property type="project" value="TreeGrafter"/>
</dbReference>
<keyword evidence="4" id="KW-1185">Reference proteome</keyword>
<dbReference type="GO" id="GO:0007018">
    <property type="term" value="P:microtubule-based movement"/>
    <property type="evidence" value="ECO:0007669"/>
    <property type="project" value="InterPro"/>
</dbReference>
<organism evidence="3 4">
    <name type="scientific">Rhynocoris fuscipes</name>
    <dbReference type="NCBI Taxonomy" id="488301"/>
    <lineage>
        <taxon>Eukaryota</taxon>
        <taxon>Metazoa</taxon>
        <taxon>Ecdysozoa</taxon>
        <taxon>Arthropoda</taxon>
        <taxon>Hexapoda</taxon>
        <taxon>Insecta</taxon>
        <taxon>Pterygota</taxon>
        <taxon>Neoptera</taxon>
        <taxon>Paraneoptera</taxon>
        <taxon>Hemiptera</taxon>
        <taxon>Heteroptera</taxon>
        <taxon>Panheteroptera</taxon>
        <taxon>Cimicomorpha</taxon>
        <taxon>Reduviidae</taxon>
        <taxon>Harpactorinae</taxon>
        <taxon>Harpactorini</taxon>
        <taxon>Rhynocoris</taxon>
    </lineage>
</organism>